<evidence type="ECO:0000313" key="1">
    <source>
        <dbReference type="EMBL" id="SFK06001.1"/>
    </source>
</evidence>
<sequence>MPTIIMTFPGRRYHATPWGHHVNEGLIEWPPSPWRLLRALLSVGYTKCGWSYESLPDAVRSLFEKLASVMPTYMLPAATGAHTRHYMPVNEGRAEKRTLVFDTWAQIDAGCLAVSWDVELTEEEIQLLAALADHLGYLGRAESWVEARLEKTSPVMWMPNCYPNDSAPGFGWEQVSVFVPLSFDDYENWINQARDDVIRHFDFVDETKPKLSKEEKKIQKARQSALEKAMKPYPKSLFDALHWDTADWKQYRWIQAPGSKRVLYWRKSDALQIQPMVTSKACSSPSVKIIVLAMATAQGNKHALPPVVHTLIHGERLHKLVLGKIGQHHTVLSGCDENASPLKGMHEHAHILPLDLDDDGHLDHFTIWAPAGLDAQAERAFATLRNSFSKGLKSLHIAIAATCREVEELIGLPGEYGEALQMRLGLQPSCDWMSHTPFVPPRYLKKSGRNTLQGQIMAECDSRGLPVPVEIELLDPRGHPILLRQRHFSRKRKFGPQPPVDCSFSVRIQFNEPVRGPICLGYGSHFGLGLFSPLY</sequence>
<evidence type="ECO:0000313" key="2">
    <source>
        <dbReference type="Proteomes" id="UP000198635"/>
    </source>
</evidence>
<dbReference type="OrthoDB" id="9787885at2"/>
<gene>
    <name evidence="1" type="ORF">SAMN04488082_1136</name>
</gene>
<name>A0A1I3WHR9_9BACT</name>
<dbReference type="InterPro" id="IPR019089">
    <property type="entry name" value="Cas_GSU0054"/>
</dbReference>
<proteinExistence type="predicted"/>
<protein>
    <submittedName>
        <fullName evidence="1">CRISPR-associated protein Csb2</fullName>
    </submittedName>
</protein>
<dbReference type="Proteomes" id="UP000198635">
    <property type="component" value="Unassembled WGS sequence"/>
</dbReference>
<dbReference type="NCBIfam" id="TIGR02165">
    <property type="entry name" value="cas5_6_GSU0054"/>
    <property type="match status" value="1"/>
</dbReference>
<reference evidence="2" key="1">
    <citation type="submission" date="2016-10" db="EMBL/GenBank/DDBJ databases">
        <authorList>
            <person name="Varghese N."/>
            <person name="Submissions S."/>
        </authorList>
    </citation>
    <scope>NUCLEOTIDE SEQUENCE [LARGE SCALE GENOMIC DNA]</scope>
    <source>
        <strain evidence="2">DSM 5918</strain>
    </source>
</reference>
<accession>A0A1I3WHR9</accession>
<dbReference type="RefSeq" id="WP_092376093.1">
    <property type="nucleotide sequence ID" value="NZ_FORX01000013.1"/>
</dbReference>
<keyword evidence="2" id="KW-1185">Reference proteome</keyword>
<organism evidence="1 2">
    <name type="scientific">Desulfomicrobium apsheronum</name>
    <dbReference type="NCBI Taxonomy" id="52560"/>
    <lineage>
        <taxon>Bacteria</taxon>
        <taxon>Pseudomonadati</taxon>
        <taxon>Thermodesulfobacteriota</taxon>
        <taxon>Desulfovibrionia</taxon>
        <taxon>Desulfovibrionales</taxon>
        <taxon>Desulfomicrobiaceae</taxon>
        <taxon>Desulfomicrobium</taxon>
    </lineage>
</organism>
<dbReference type="AlphaFoldDB" id="A0A1I3WHR9"/>
<dbReference type="EMBL" id="FORX01000013">
    <property type="protein sequence ID" value="SFK06001.1"/>
    <property type="molecule type" value="Genomic_DNA"/>
</dbReference>
<dbReference type="STRING" id="52560.SAMN04488082_1136"/>